<dbReference type="Gene3D" id="3.20.20.110">
    <property type="entry name" value="Ribulose bisphosphate carboxylase, large subunit, C-terminal domain"/>
    <property type="match status" value="2"/>
</dbReference>
<evidence type="ECO:0000313" key="3">
    <source>
        <dbReference type="EMBL" id="CAK0822733.1"/>
    </source>
</evidence>
<feature type="compositionally biased region" description="Basic and acidic residues" evidence="1">
    <location>
        <begin position="1"/>
        <end position="14"/>
    </location>
</feature>
<protein>
    <recommendedName>
        <fullName evidence="2">Ribulose bisphosphate carboxylase large subunit C-terminal domain-containing protein</fullName>
    </recommendedName>
</protein>
<dbReference type="InterPro" id="IPR036376">
    <property type="entry name" value="RuBisCO_lsu_C_sf"/>
</dbReference>
<proteinExistence type="predicted"/>
<evidence type="ECO:0000313" key="4">
    <source>
        <dbReference type="Proteomes" id="UP001189429"/>
    </source>
</evidence>
<dbReference type="EMBL" id="CAUYUJ010008051">
    <property type="protein sequence ID" value="CAK0822733.1"/>
    <property type="molecule type" value="Genomic_DNA"/>
</dbReference>
<organism evidence="3 4">
    <name type="scientific">Prorocentrum cordatum</name>
    <dbReference type="NCBI Taxonomy" id="2364126"/>
    <lineage>
        <taxon>Eukaryota</taxon>
        <taxon>Sar</taxon>
        <taxon>Alveolata</taxon>
        <taxon>Dinophyceae</taxon>
        <taxon>Prorocentrales</taxon>
        <taxon>Prorocentraceae</taxon>
        <taxon>Prorocentrum</taxon>
    </lineage>
</organism>
<comment type="caution">
    <text evidence="3">The sequence shown here is derived from an EMBL/GenBank/DDBJ whole genome shotgun (WGS) entry which is preliminary data.</text>
</comment>
<keyword evidence="4" id="KW-1185">Reference proteome</keyword>
<gene>
    <name evidence="3" type="ORF">PCOR1329_LOCUS23674</name>
</gene>
<feature type="domain" description="Ribulose bisphosphate carboxylase large subunit C-terminal" evidence="2">
    <location>
        <begin position="10"/>
        <end position="244"/>
    </location>
</feature>
<evidence type="ECO:0000256" key="1">
    <source>
        <dbReference type="SAM" id="MobiDB-lite"/>
    </source>
</evidence>
<feature type="domain" description="Ribulose bisphosphate carboxylase large subunit C-terminal" evidence="2">
    <location>
        <begin position="356"/>
        <end position="607"/>
    </location>
</feature>
<dbReference type="PANTHER" id="PTHR42704">
    <property type="entry name" value="RIBULOSE BISPHOSPHATE CARBOXYLASE"/>
    <property type="match status" value="1"/>
</dbReference>
<accession>A0ABN9RUG2</accession>
<dbReference type="PANTHER" id="PTHR42704:SF17">
    <property type="entry name" value="RIBULOSE BISPHOSPHATE CARBOXYLASE LARGE CHAIN"/>
    <property type="match status" value="1"/>
</dbReference>
<dbReference type="Pfam" id="PF00016">
    <property type="entry name" value="RuBisCO_large"/>
    <property type="match status" value="2"/>
</dbReference>
<evidence type="ECO:0000259" key="2">
    <source>
        <dbReference type="Pfam" id="PF00016"/>
    </source>
</evidence>
<dbReference type="InterPro" id="IPR000685">
    <property type="entry name" value="RuBisCO_lsu_C"/>
</dbReference>
<dbReference type="InterPro" id="IPR033966">
    <property type="entry name" value="RuBisCO"/>
</dbReference>
<reference evidence="3" key="1">
    <citation type="submission" date="2023-10" db="EMBL/GenBank/DDBJ databases">
        <authorList>
            <person name="Chen Y."/>
            <person name="Shah S."/>
            <person name="Dougan E. K."/>
            <person name="Thang M."/>
            <person name="Chan C."/>
        </authorList>
    </citation>
    <scope>NUCLEOTIDE SEQUENCE [LARGE SCALE GENOMIC DNA]</scope>
</reference>
<feature type="region of interest" description="Disordered" evidence="1">
    <location>
        <begin position="1"/>
        <end position="26"/>
    </location>
</feature>
<dbReference type="Proteomes" id="UP001189429">
    <property type="component" value="Unassembled WGS sequence"/>
</dbReference>
<name>A0ABN9RUG2_9DINO</name>
<dbReference type="SUPFAM" id="SSF51649">
    <property type="entry name" value="RuBisCo, C-terminal domain"/>
    <property type="match status" value="2"/>
</dbReference>
<sequence length="644" mass="69782">MHPRSREGHARGQEETGQGKLFSANITADDPNEMIARAKYILNQMGPMAENCAFLVDGYVAGGTAVTVARRNFPKQFLHYHRAGHGAVTSPQTQRGYTAFVHTKLSRVIGASGIHTGTMSFGKMEGDASDKNIGFMLQDDVADGPYYRQEWEGMKQTTPIISGGMNALRLPAFFENLGHSNVILTAGGGAFGHKDGPKQGAISCAQGEESWKLWKAGTYGDVSLSDGVVEYAKTHEELKGAFLTFQKDADQIYPGWKEKLGYTGESSVQAASFNWQKKELAAAFVGASKARKASSVTRQALDQSSRYADLSLTEEDLIKNGQHVLVAYIMKPKAGYDYLATAAHFAAESSTGTNVNVCTTMNECIPEVVKAMRAAQEETGQGKLFSANITADDPNEMIARAKYILNQMGPMAENCAFLVDGYVAGGTAVTVARRNFPKQFLHYHRAGHGAVTSPQTQRGYTAFVHTKLSRVIGASGIHTGTMSFGKMEGDASDKNIGFMLQDDVADGPYYRQEWEGMKQTTPIISGGMNALRLPAFFENLGHSNVILTAGGGAFGHKDGPKQGAISCAQGEESWKLWKAGTYGDVSLSDGVVEYAKTHEELKGAFLTFQKDADQIYPGWKEKLGYTGESSVQAASFNWQKKELS</sequence>